<accession>A0AAD0QV78</accession>
<name>A0AAD0QV78_PSEDL</name>
<evidence type="ECO:0000256" key="1">
    <source>
        <dbReference type="ARBA" id="ARBA00010515"/>
    </source>
</evidence>
<dbReference type="Proteomes" id="UP000256503">
    <property type="component" value="Chromosome"/>
</dbReference>
<proteinExistence type="inferred from homology"/>
<gene>
    <name evidence="4" type="ORF">DVB73_05805</name>
</gene>
<dbReference type="InterPro" id="IPR002168">
    <property type="entry name" value="Lipase_GDXG_HIS_AS"/>
</dbReference>
<dbReference type="PROSITE" id="PS01173">
    <property type="entry name" value="LIPASE_GDXG_HIS"/>
    <property type="match status" value="1"/>
</dbReference>
<dbReference type="PANTHER" id="PTHR48081:SF8">
    <property type="entry name" value="ALPHA_BETA HYDROLASE FOLD-3 DOMAIN-CONTAINING PROTEIN-RELATED"/>
    <property type="match status" value="1"/>
</dbReference>
<dbReference type="InterPro" id="IPR050300">
    <property type="entry name" value="GDXG_lipolytic_enzyme"/>
</dbReference>
<evidence type="ECO:0000256" key="2">
    <source>
        <dbReference type="ARBA" id="ARBA00022801"/>
    </source>
</evidence>
<dbReference type="PANTHER" id="PTHR48081">
    <property type="entry name" value="AB HYDROLASE SUPERFAMILY PROTEIN C4A8.06C"/>
    <property type="match status" value="1"/>
</dbReference>
<dbReference type="AlphaFoldDB" id="A0AAD0QV78"/>
<dbReference type="GO" id="GO:0016787">
    <property type="term" value="F:hydrolase activity"/>
    <property type="evidence" value="ECO:0007669"/>
    <property type="project" value="UniProtKB-KW"/>
</dbReference>
<organism evidence="4 5">
    <name type="scientific">Pseudomonas plecoglossicida</name>
    <dbReference type="NCBI Taxonomy" id="70775"/>
    <lineage>
        <taxon>Bacteria</taxon>
        <taxon>Pseudomonadati</taxon>
        <taxon>Pseudomonadota</taxon>
        <taxon>Gammaproteobacteria</taxon>
        <taxon>Pseudomonadales</taxon>
        <taxon>Pseudomonadaceae</taxon>
        <taxon>Pseudomonas</taxon>
    </lineage>
</organism>
<sequence>MSLHPELSAFLDLVEEGRLAGRPPLHALTPEAARADFEQASRGLVWAWPQQVERHELSARSRDGAAFGMRLYLPQQANHGPWPVLLYFHGGGYVVGSLDSHDGICAELAWRTPCAVVAVDYRRAPEHRFPTAVHDAEDALAWLLAEGPAHGLDVGRLAVGGDSAGATLATVLAIQAARAGAPQIRLQLLCYPSTDASRTTVSNALFDEGYLLESATLEWFYSQYQRTPDDRLDWRFSPLLCDDLQGVAPAFVALAQYDPLLDEGQAYAERLDQAGVAVTCRRYAATHDLLRMGAVMPGIDQVYAQLAQSLGEALRD</sequence>
<dbReference type="SUPFAM" id="SSF53474">
    <property type="entry name" value="alpha/beta-Hydrolases"/>
    <property type="match status" value="1"/>
</dbReference>
<evidence type="ECO:0000313" key="5">
    <source>
        <dbReference type="Proteomes" id="UP000256503"/>
    </source>
</evidence>
<dbReference type="GeneID" id="49612927"/>
<reference evidence="4 5" key="1">
    <citation type="submission" date="2018-07" db="EMBL/GenBank/DDBJ databases">
        <title>Complete genome sequence of a Pseudomonas plecoglossicida strain pathogenic to the marine fish, Larimichthys crocea.</title>
        <authorList>
            <person name="Tao Z."/>
        </authorList>
    </citation>
    <scope>NUCLEOTIDE SEQUENCE [LARGE SCALE GENOMIC DNA]</scope>
    <source>
        <strain evidence="4 5">XSDHY-P</strain>
    </source>
</reference>
<comment type="similarity">
    <text evidence="1">Belongs to the 'GDXG' lipolytic enzyme family.</text>
</comment>
<evidence type="ECO:0000259" key="3">
    <source>
        <dbReference type="Pfam" id="PF07859"/>
    </source>
</evidence>
<dbReference type="InterPro" id="IPR013094">
    <property type="entry name" value="AB_hydrolase_3"/>
</dbReference>
<dbReference type="EMBL" id="CP031146">
    <property type="protein sequence ID" value="AXM95350.1"/>
    <property type="molecule type" value="Genomic_DNA"/>
</dbReference>
<dbReference type="InterPro" id="IPR029058">
    <property type="entry name" value="AB_hydrolase_fold"/>
</dbReference>
<keyword evidence="2 4" id="KW-0378">Hydrolase</keyword>
<dbReference type="Pfam" id="PF07859">
    <property type="entry name" value="Abhydrolase_3"/>
    <property type="match status" value="1"/>
</dbReference>
<protein>
    <submittedName>
        <fullName evidence="4">Alpha/beta hydrolase</fullName>
    </submittedName>
</protein>
<dbReference type="RefSeq" id="WP_016392542.1">
    <property type="nucleotide sequence ID" value="NZ_CP031146.1"/>
</dbReference>
<evidence type="ECO:0000313" key="4">
    <source>
        <dbReference type="EMBL" id="AXM95350.1"/>
    </source>
</evidence>
<dbReference type="Gene3D" id="3.40.50.1820">
    <property type="entry name" value="alpha/beta hydrolase"/>
    <property type="match status" value="1"/>
</dbReference>
<feature type="domain" description="Alpha/beta hydrolase fold-3" evidence="3">
    <location>
        <begin position="85"/>
        <end position="285"/>
    </location>
</feature>